<evidence type="ECO:0000256" key="1">
    <source>
        <dbReference type="SAM" id="MobiDB-lite"/>
    </source>
</evidence>
<keyword evidence="3" id="KW-1185">Reference proteome</keyword>
<name>A0A8S2AKY4_ARAAE</name>
<evidence type="ECO:0000313" key="3">
    <source>
        <dbReference type="Proteomes" id="UP000682877"/>
    </source>
</evidence>
<proteinExistence type="predicted"/>
<dbReference type="Proteomes" id="UP000682877">
    <property type="component" value="Chromosome 6"/>
</dbReference>
<organism evidence="2 3">
    <name type="scientific">Arabidopsis arenosa</name>
    <name type="common">Sand rock-cress</name>
    <name type="synonym">Cardaminopsis arenosa</name>
    <dbReference type="NCBI Taxonomy" id="38785"/>
    <lineage>
        <taxon>Eukaryota</taxon>
        <taxon>Viridiplantae</taxon>
        <taxon>Streptophyta</taxon>
        <taxon>Embryophyta</taxon>
        <taxon>Tracheophyta</taxon>
        <taxon>Spermatophyta</taxon>
        <taxon>Magnoliopsida</taxon>
        <taxon>eudicotyledons</taxon>
        <taxon>Gunneridae</taxon>
        <taxon>Pentapetalae</taxon>
        <taxon>rosids</taxon>
        <taxon>malvids</taxon>
        <taxon>Brassicales</taxon>
        <taxon>Brassicaceae</taxon>
        <taxon>Camelineae</taxon>
        <taxon>Arabidopsis</taxon>
    </lineage>
</organism>
<feature type="compositionally biased region" description="Acidic residues" evidence="1">
    <location>
        <begin position="84"/>
        <end position="98"/>
    </location>
</feature>
<dbReference type="EMBL" id="LR999456">
    <property type="protein sequence ID" value="CAE6126586.1"/>
    <property type="molecule type" value="Genomic_DNA"/>
</dbReference>
<evidence type="ECO:0000313" key="2">
    <source>
        <dbReference type="EMBL" id="CAE6126586.1"/>
    </source>
</evidence>
<dbReference type="AlphaFoldDB" id="A0A8S2AKY4"/>
<gene>
    <name evidence="2" type="ORF">AARE701A_LOCUS16404</name>
</gene>
<protein>
    <submittedName>
        <fullName evidence="2">Uncharacterized protein</fullName>
    </submittedName>
</protein>
<sequence length="137" mass="15438">MVRSSGIWAIEAIPLIGPLLGEKLNKELGAVPRCSNWKGQQRTLSSPTFPLLEILIYLNIEIGVLEEEKIEQPLEENNYVEGQTETDVDDKEAADVTDGDNIVSGLQSRHKEQPTCSKKRKKETDRGAESRKMRLLY</sequence>
<feature type="compositionally biased region" description="Basic and acidic residues" evidence="1">
    <location>
        <begin position="122"/>
        <end position="137"/>
    </location>
</feature>
<feature type="region of interest" description="Disordered" evidence="1">
    <location>
        <begin position="75"/>
        <end position="137"/>
    </location>
</feature>
<reference evidence="2" key="1">
    <citation type="submission" date="2021-01" db="EMBL/GenBank/DDBJ databases">
        <authorList>
            <person name="Bezrukov I."/>
        </authorList>
    </citation>
    <scope>NUCLEOTIDE SEQUENCE</scope>
</reference>
<accession>A0A8S2AKY4</accession>